<evidence type="ECO:0000313" key="1">
    <source>
        <dbReference type="EMBL" id="KAL2841038.1"/>
    </source>
</evidence>
<accession>A0ABR4JLY1</accession>
<comment type="caution">
    <text evidence="1">The sequence shown here is derived from an EMBL/GenBank/DDBJ whole genome shotgun (WGS) entry which is preliminary data.</text>
</comment>
<organism evidence="1 2">
    <name type="scientific">Aspergillus pseudoustus</name>
    <dbReference type="NCBI Taxonomy" id="1810923"/>
    <lineage>
        <taxon>Eukaryota</taxon>
        <taxon>Fungi</taxon>
        <taxon>Dikarya</taxon>
        <taxon>Ascomycota</taxon>
        <taxon>Pezizomycotina</taxon>
        <taxon>Eurotiomycetes</taxon>
        <taxon>Eurotiomycetidae</taxon>
        <taxon>Eurotiales</taxon>
        <taxon>Aspergillaceae</taxon>
        <taxon>Aspergillus</taxon>
        <taxon>Aspergillus subgen. Nidulantes</taxon>
    </lineage>
</organism>
<proteinExistence type="predicted"/>
<reference evidence="1 2" key="1">
    <citation type="submission" date="2024-07" db="EMBL/GenBank/DDBJ databases">
        <title>Section-level genome sequencing and comparative genomics of Aspergillus sections Usti and Cavernicolus.</title>
        <authorList>
            <consortium name="Lawrence Berkeley National Laboratory"/>
            <person name="Nybo J.L."/>
            <person name="Vesth T.C."/>
            <person name="Theobald S."/>
            <person name="Frisvad J.C."/>
            <person name="Larsen T.O."/>
            <person name="Kjaerboelling I."/>
            <person name="Rothschild-Mancinelli K."/>
            <person name="Lyhne E.K."/>
            <person name="Kogle M.E."/>
            <person name="Barry K."/>
            <person name="Clum A."/>
            <person name="Na H."/>
            <person name="Ledsgaard L."/>
            <person name="Lin J."/>
            <person name="Lipzen A."/>
            <person name="Kuo A."/>
            <person name="Riley R."/>
            <person name="Mondo S."/>
            <person name="Labutti K."/>
            <person name="Haridas S."/>
            <person name="Pangalinan J."/>
            <person name="Salamov A.A."/>
            <person name="Simmons B.A."/>
            <person name="Magnuson J.K."/>
            <person name="Chen J."/>
            <person name="Drula E."/>
            <person name="Henrissat B."/>
            <person name="Wiebenga A."/>
            <person name="Lubbers R.J."/>
            <person name="Gomes A.C."/>
            <person name="Makela M.R."/>
            <person name="Stajich J."/>
            <person name="Grigoriev I.V."/>
            <person name="Mortensen U.H."/>
            <person name="De Vries R.P."/>
            <person name="Baker S.E."/>
            <person name="Andersen M.R."/>
        </authorList>
    </citation>
    <scope>NUCLEOTIDE SEQUENCE [LARGE SCALE GENOMIC DNA]</scope>
    <source>
        <strain evidence="1 2">CBS 123904</strain>
    </source>
</reference>
<gene>
    <name evidence="1" type="ORF">BJY01DRAFT_249747</name>
</gene>
<protein>
    <recommendedName>
        <fullName evidence="3">Ankyrin repeat-containing domain protein</fullName>
    </recommendedName>
</protein>
<name>A0ABR4JLY1_9EURO</name>
<evidence type="ECO:0000313" key="2">
    <source>
        <dbReference type="Proteomes" id="UP001610446"/>
    </source>
</evidence>
<keyword evidence="2" id="KW-1185">Reference proteome</keyword>
<dbReference type="Proteomes" id="UP001610446">
    <property type="component" value="Unassembled WGS sequence"/>
</dbReference>
<dbReference type="EMBL" id="JBFXLU010000114">
    <property type="protein sequence ID" value="KAL2841038.1"/>
    <property type="molecule type" value="Genomic_DNA"/>
</dbReference>
<evidence type="ECO:0008006" key="3">
    <source>
        <dbReference type="Google" id="ProtNLM"/>
    </source>
</evidence>
<sequence length="415" mass="48382">MAHVGDRLEPQPPTELPEVTPPVLLLLCHPRAAGYSPPYNEREPWHAMVAKELERMTKLEIISLLKHYPEFAGYIVAVYGQDRWPENARDLRDATETENWHRDRDLEVRLVHQRDLRWYHFNLLGDIPCDLRRTRRQQFLQLELELAIMKYRDLRQTLQCVQGNQFLYHPWALVPAADLNPLQAQYLAWREYIVQDLMRRLSAARINVLRWTVRLAGHPRPRAALSPILLQGPQVHGVINSANCLGSPRLIDLLVRYDCRDALMMLRRLGVFHPVSFHRRGWTLLHDALIWNAPRVSRWLLNEYIPDHLWRVPYGTPALQHIASPWTDLEFMLYMGWRRWFMQAWEPLRDAARNNLARGADIFQPHTCEILCTFVPTDFAEDLEAAPFNLDIAVTNAAAPNPHVPLAFQNQAGTT</sequence>